<organism evidence="2 3">
    <name type="scientific">Pilimelia columellifera subsp. columellifera</name>
    <dbReference type="NCBI Taxonomy" id="706583"/>
    <lineage>
        <taxon>Bacteria</taxon>
        <taxon>Bacillati</taxon>
        <taxon>Actinomycetota</taxon>
        <taxon>Actinomycetes</taxon>
        <taxon>Micromonosporales</taxon>
        <taxon>Micromonosporaceae</taxon>
        <taxon>Pilimelia</taxon>
    </lineage>
</organism>
<dbReference type="SUPFAM" id="SSF56281">
    <property type="entry name" value="Metallo-hydrolase/oxidoreductase"/>
    <property type="match status" value="1"/>
</dbReference>
<dbReference type="EMBL" id="BAAARY010000008">
    <property type="protein sequence ID" value="GAA2523267.1"/>
    <property type="molecule type" value="Genomic_DNA"/>
</dbReference>
<dbReference type="CDD" id="cd16282">
    <property type="entry name" value="metallo-hydrolase-like_MBL-fold"/>
    <property type="match status" value="1"/>
</dbReference>
<dbReference type="InterPro" id="IPR050855">
    <property type="entry name" value="NDM-1-like"/>
</dbReference>
<dbReference type="Gene3D" id="3.60.15.10">
    <property type="entry name" value="Ribonuclease Z/Hydroxyacylglutathione hydrolase-like"/>
    <property type="match status" value="1"/>
</dbReference>
<accession>A0ABN3NID8</accession>
<gene>
    <name evidence="2" type="ORF">GCM10010201_21970</name>
</gene>
<sequence>MTDTALAVREIADGVFALRHPELNVNAALVLGDGEALLVDTLSHGAQARRLAAAARRITGAPLTLVNTHHHFDHCWGNGVLADPDGRPVWAHENCRRRLVADGERLRERWRRQWAPTHPALAAGLAAAPLLVPTRTFVVDALLEVGGRAVTLSHPGPGHTDGDVVVHVPDVGVLIAGDLVEQGAPPDFEDGDALAWPAALDELLTRFGTARAVLPGHGDPVDLEFVAGQRDALAALAELLVAGHDRGATAEQIAERSSWPPAAVLPAARRALARLKARDPGR</sequence>
<keyword evidence="3" id="KW-1185">Reference proteome</keyword>
<dbReference type="InterPro" id="IPR001279">
    <property type="entry name" value="Metallo-B-lactamas"/>
</dbReference>
<dbReference type="SMART" id="SM00849">
    <property type="entry name" value="Lactamase_B"/>
    <property type="match status" value="1"/>
</dbReference>
<comment type="caution">
    <text evidence="2">The sequence shown here is derived from an EMBL/GenBank/DDBJ whole genome shotgun (WGS) entry which is preliminary data.</text>
</comment>
<dbReference type="RefSeq" id="WP_344171899.1">
    <property type="nucleotide sequence ID" value="NZ_BAAARY010000008.1"/>
</dbReference>
<dbReference type="PANTHER" id="PTHR42951:SF4">
    <property type="entry name" value="ACYL-COENZYME A THIOESTERASE MBLAC2"/>
    <property type="match status" value="1"/>
</dbReference>
<dbReference type="InterPro" id="IPR036866">
    <property type="entry name" value="RibonucZ/Hydroxyglut_hydro"/>
</dbReference>
<name>A0ABN3NID8_9ACTN</name>
<protein>
    <submittedName>
        <fullName evidence="2">MBL fold metallo-hydrolase</fullName>
    </submittedName>
</protein>
<reference evidence="2 3" key="1">
    <citation type="journal article" date="2019" name="Int. J. Syst. Evol. Microbiol.">
        <title>The Global Catalogue of Microorganisms (GCM) 10K type strain sequencing project: providing services to taxonomists for standard genome sequencing and annotation.</title>
        <authorList>
            <consortium name="The Broad Institute Genomics Platform"/>
            <consortium name="The Broad Institute Genome Sequencing Center for Infectious Disease"/>
            <person name="Wu L."/>
            <person name="Ma J."/>
        </authorList>
    </citation>
    <scope>NUCLEOTIDE SEQUENCE [LARGE SCALE GENOMIC DNA]</scope>
    <source>
        <strain evidence="2 3">JCM 3367</strain>
    </source>
</reference>
<feature type="domain" description="Metallo-beta-lactamase" evidence="1">
    <location>
        <begin position="24"/>
        <end position="217"/>
    </location>
</feature>
<evidence type="ECO:0000259" key="1">
    <source>
        <dbReference type="SMART" id="SM00849"/>
    </source>
</evidence>
<dbReference type="Pfam" id="PF00753">
    <property type="entry name" value="Lactamase_B"/>
    <property type="match status" value="1"/>
</dbReference>
<evidence type="ECO:0000313" key="3">
    <source>
        <dbReference type="Proteomes" id="UP001499978"/>
    </source>
</evidence>
<proteinExistence type="predicted"/>
<evidence type="ECO:0000313" key="2">
    <source>
        <dbReference type="EMBL" id="GAA2523267.1"/>
    </source>
</evidence>
<dbReference type="Proteomes" id="UP001499978">
    <property type="component" value="Unassembled WGS sequence"/>
</dbReference>
<dbReference type="PANTHER" id="PTHR42951">
    <property type="entry name" value="METALLO-BETA-LACTAMASE DOMAIN-CONTAINING"/>
    <property type="match status" value="1"/>
</dbReference>